<accession>A0ABY4NS73</accession>
<evidence type="ECO:0000313" key="1">
    <source>
        <dbReference type="EMBL" id="UQS22878.1"/>
    </source>
</evidence>
<dbReference type="Proteomes" id="UP000830158">
    <property type="component" value="Chromosome"/>
</dbReference>
<dbReference type="RefSeq" id="WP_162831186.1">
    <property type="nucleotide sequence ID" value="NZ_CP091196.1"/>
</dbReference>
<reference evidence="1" key="1">
    <citation type="submission" date="2022-01" db="EMBL/GenBank/DDBJ databases">
        <title>PSI-footprinting approach for the identification of protein synthesis inhibitor producers.</title>
        <authorList>
            <person name="Handel F."/>
            <person name="Kulik A."/>
            <person name="Wex K.W."/>
            <person name="Berscheid A."/>
            <person name="Saur J.S."/>
            <person name="Winkler A."/>
            <person name="Wibberg D."/>
            <person name="Kalinowski J."/>
            <person name="Broetz-Oesterhelt H."/>
            <person name="Mast Y."/>
        </authorList>
    </citation>
    <scope>NUCLEOTIDE SEQUENCE</scope>
    <source>
        <strain evidence="1">KNN 49.3e</strain>
    </source>
</reference>
<gene>
    <name evidence="1" type="ORF">L1857_08630</name>
</gene>
<organism evidence="1 2">
    <name type="scientific">Amycolatopsis thermalba</name>
    <dbReference type="NCBI Taxonomy" id="944492"/>
    <lineage>
        <taxon>Bacteria</taxon>
        <taxon>Bacillati</taxon>
        <taxon>Actinomycetota</taxon>
        <taxon>Actinomycetes</taxon>
        <taxon>Pseudonocardiales</taxon>
        <taxon>Pseudonocardiaceae</taxon>
        <taxon>Amycolatopsis</taxon>
    </lineage>
</organism>
<dbReference type="EMBL" id="CP091196">
    <property type="protein sequence ID" value="UQS22878.1"/>
    <property type="molecule type" value="Genomic_DNA"/>
</dbReference>
<sequence>MRPDDLLIADTSGDPWSATSTELRRDLLESAIKGEAADEDDLELADALVRLAHRELEGFATQGNVITEDADSELLLRACSVACKRVGVDFPDLPFRDFSGFYKYWRREGMAGSGSWAARREYLDGVFEPVEDALLNLSVRSFDDGIAVPISPRTATGWAVVDREIRELRRRFEVARSEQDHSAVGTACVRILEHLGDVCFDSARHLPAGVEAPPRDKTKARFDMVISAELTGTDNETLRRLARTTVELAHQVKHRTTPSRRDAGIAADSVVLLANMMRRIVPLSN</sequence>
<keyword evidence="2" id="KW-1185">Reference proteome</keyword>
<proteinExistence type="predicted"/>
<name>A0ABY4NS73_9PSEU</name>
<evidence type="ECO:0000313" key="2">
    <source>
        <dbReference type="Proteomes" id="UP000830158"/>
    </source>
</evidence>
<protein>
    <recommendedName>
        <fullName evidence="3">Abortive infection protein-like C-terminal domain-containing protein</fullName>
    </recommendedName>
</protein>
<evidence type="ECO:0008006" key="3">
    <source>
        <dbReference type="Google" id="ProtNLM"/>
    </source>
</evidence>